<protein>
    <recommendedName>
        <fullName evidence="3">Orc1-like AAA ATPase domain-containing protein</fullName>
    </recommendedName>
</protein>
<keyword evidence="2" id="KW-1185">Reference proteome</keyword>
<gene>
    <name evidence="1" type="ORF">SK854_42210</name>
</gene>
<dbReference type="Proteomes" id="UP001285352">
    <property type="component" value="Unassembled WGS sequence"/>
</dbReference>
<proteinExistence type="predicted"/>
<reference evidence="1 2" key="1">
    <citation type="submission" date="2023-11" db="EMBL/GenBank/DDBJ databases">
        <title>Lentzea sokolovensis, sp. nov., Lentzea kristufkii, sp. nov., and Lentzea miocenensis, sp. nov., rare actinobacteria from Sokolov Coal Basin, Miocene lacustrine sediment, Czech Republic.</title>
        <authorList>
            <person name="Lara A."/>
            <person name="Kotroba L."/>
            <person name="Nouioui I."/>
            <person name="Neumann-Schaal M."/>
            <person name="Mast Y."/>
            <person name="Chronakova A."/>
        </authorList>
    </citation>
    <scope>NUCLEOTIDE SEQUENCE [LARGE SCALE GENOMIC DNA]</scope>
    <source>
        <strain evidence="1 2">BCCO 10_0061</strain>
    </source>
</reference>
<evidence type="ECO:0000313" key="2">
    <source>
        <dbReference type="Proteomes" id="UP001285352"/>
    </source>
</evidence>
<organism evidence="1 2">
    <name type="scientific">Lentzea sokolovensis</name>
    <dbReference type="NCBI Taxonomy" id="3095429"/>
    <lineage>
        <taxon>Bacteria</taxon>
        <taxon>Bacillati</taxon>
        <taxon>Actinomycetota</taxon>
        <taxon>Actinomycetes</taxon>
        <taxon>Pseudonocardiales</taxon>
        <taxon>Pseudonocardiaceae</taxon>
        <taxon>Lentzea</taxon>
    </lineage>
</organism>
<evidence type="ECO:0000313" key="1">
    <source>
        <dbReference type="EMBL" id="MDX8148791.1"/>
    </source>
</evidence>
<evidence type="ECO:0008006" key="3">
    <source>
        <dbReference type="Google" id="ProtNLM"/>
    </source>
</evidence>
<dbReference type="RefSeq" id="WP_319980762.1">
    <property type="nucleotide sequence ID" value="NZ_JAXAVU010000016.1"/>
</dbReference>
<sequence>MTNPLLDQRRYLWDREEAQHVHIALYQGVSKADDIDLLYKMVSADLPQLALEGRTPYAIWKDALENIAAHGLLRQLIALPRVQAMPAARDAADAMLAADIEIGARTVLHDGQIVLDRVRLDRLLSDLGPDLSPTKVILVRGAPESGKTHSRHRFERMARTWGADPVYLFDGLVATVDDVVKKLFAVLRTVDDVPPRGDSTMDAWFRDVCFKMQELAAARGRPLWIAVDDLGVAADGTPLLDQEIRRFFDQFALNLVDSSFSAWFRLMLIHYPEGPVPTKWEQDLWHEERTDEADVRQEHVADLIRSWSAARSRKVLEEEVLELAGQVIETAEARPPGNGCRLRHIKNALEATLRNLEGSRP</sequence>
<accession>A0ABU4VAH2</accession>
<name>A0ABU4VAH2_9PSEU</name>
<dbReference type="EMBL" id="JAXAVU010000016">
    <property type="protein sequence ID" value="MDX8148791.1"/>
    <property type="molecule type" value="Genomic_DNA"/>
</dbReference>
<comment type="caution">
    <text evidence="1">The sequence shown here is derived from an EMBL/GenBank/DDBJ whole genome shotgun (WGS) entry which is preliminary data.</text>
</comment>